<evidence type="ECO:0000313" key="2">
    <source>
        <dbReference type="EMBL" id="MCK9799312.1"/>
    </source>
</evidence>
<feature type="region of interest" description="Disordered" evidence="1">
    <location>
        <begin position="1"/>
        <end position="48"/>
    </location>
</feature>
<evidence type="ECO:0000256" key="1">
    <source>
        <dbReference type="SAM" id="MobiDB-lite"/>
    </source>
</evidence>
<dbReference type="EMBL" id="JALQCW010000039">
    <property type="protein sequence ID" value="MCK9799312.1"/>
    <property type="molecule type" value="Genomic_DNA"/>
</dbReference>
<dbReference type="AlphaFoldDB" id="A0A9X2C6G7"/>
<name>A0A9X2C6G7_9PSED</name>
<evidence type="ECO:0000313" key="3">
    <source>
        <dbReference type="Proteomes" id="UP001155059"/>
    </source>
</evidence>
<reference evidence="2 3" key="2">
    <citation type="journal article" date="2023" name="Plant Pathol.">
        <title>Dismantling and reorganizing Pseudomonas marginalis sensu#lato.</title>
        <authorList>
            <person name="Sawada H."/>
            <person name="Fujikawa T."/>
            <person name="Satou M."/>
        </authorList>
    </citation>
    <scope>NUCLEOTIDE SEQUENCE [LARGE SCALE GENOMIC DNA]</scope>
    <source>
        <strain evidence="2 3">MAFF 302030</strain>
    </source>
</reference>
<dbReference type="Proteomes" id="UP001155059">
    <property type="component" value="Unassembled WGS sequence"/>
</dbReference>
<gene>
    <name evidence="2" type="ORF">M1B34_16765</name>
</gene>
<reference evidence="2 3" key="1">
    <citation type="journal article" date="2022" name="Int. J. Syst. Evol. Microbiol.">
        <title>Pseudomonas aegrilactucae sp. nov. and Pseudomonas morbosilactucae sp. nov., pathogens causing bacterial rot of lettuce in Japan.</title>
        <authorList>
            <person name="Sawada H."/>
            <person name="Fujikawa T."/>
            <person name="Satou M."/>
        </authorList>
    </citation>
    <scope>NUCLEOTIDE SEQUENCE [LARGE SCALE GENOMIC DNA]</scope>
    <source>
        <strain evidence="2 3">MAFF 302030</strain>
    </source>
</reference>
<accession>A0A9X2C6G7</accession>
<sequence length="117" mass="13343">MSANWLWTGKKDLPFPPKKPIEEPLLTAPEPANTGSNPKRRRARADTTKLEIKVVRNSESSSTFTSLEPEKLLKSAVQELLNDYIKEIYQEEPMLIEALKTYRIAELKLLLTPPLPE</sequence>
<proteinExistence type="predicted"/>
<organism evidence="2 3">
    <name type="scientific">Pseudomonas morbosilactucae</name>
    <dbReference type="NCBI Taxonomy" id="2938197"/>
    <lineage>
        <taxon>Bacteria</taxon>
        <taxon>Pseudomonadati</taxon>
        <taxon>Pseudomonadota</taxon>
        <taxon>Gammaproteobacteria</taxon>
        <taxon>Pseudomonadales</taxon>
        <taxon>Pseudomonadaceae</taxon>
        <taxon>Pseudomonas</taxon>
    </lineage>
</organism>
<dbReference type="RefSeq" id="WP_268265680.1">
    <property type="nucleotide sequence ID" value="NZ_JALQCW010000039.1"/>
</dbReference>
<comment type="caution">
    <text evidence="2">The sequence shown here is derived from an EMBL/GenBank/DDBJ whole genome shotgun (WGS) entry which is preliminary data.</text>
</comment>
<protein>
    <submittedName>
        <fullName evidence="2">Uncharacterized protein</fullName>
    </submittedName>
</protein>